<dbReference type="Proteomes" id="UP001055117">
    <property type="component" value="Unassembled WGS sequence"/>
</dbReference>
<accession>A0ABQ4QEF2</accession>
<feature type="domain" description="PilZ" evidence="1">
    <location>
        <begin position="156"/>
        <end position="242"/>
    </location>
</feature>
<evidence type="ECO:0000313" key="2">
    <source>
        <dbReference type="EMBL" id="GJD43606.1"/>
    </source>
</evidence>
<dbReference type="InterPro" id="IPR009875">
    <property type="entry name" value="PilZ_domain"/>
</dbReference>
<name>A0ABQ4QEF2_9HYPH</name>
<keyword evidence="3" id="KW-1185">Reference proteome</keyword>
<evidence type="ECO:0000313" key="3">
    <source>
        <dbReference type="Proteomes" id="UP001055117"/>
    </source>
</evidence>
<dbReference type="Pfam" id="PF07238">
    <property type="entry name" value="PilZ"/>
    <property type="match status" value="1"/>
</dbReference>
<evidence type="ECO:0000259" key="1">
    <source>
        <dbReference type="Pfam" id="PF07238"/>
    </source>
</evidence>
<protein>
    <recommendedName>
        <fullName evidence="1">PilZ domain-containing protein</fullName>
    </recommendedName>
</protein>
<dbReference type="RefSeq" id="WP_238271625.1">
    <property type="nucleotide sequence ID" value="NZ_BPQG01000018.1"/>
</dbReference>
<organism evidence="2 3">
    <name type="scientific">Methylobacterium cerastii</name>
    <dbReference type="NCBI Taxonomy" id="932741"/>
    <lineage>
        <taxon>Bacteria</taxon>
        <taxon>Pseudomonadati</taxon>
        <taxon>Pseudomonadota</taxon>
        <taxon>Alphaproteobacteria</taxon>
        <taxon>Hyphomicrobiales</taxon>
        <taxon>Methylobacteriaceae</taxon>
        <taxon>Methylobacterium</taxon>
    </lineage>
</organism>
<comment type="caution">
    <text evidence="2">The sequence shown here is derived from an EMBL/GenBank/DDBJ whole genome shotgun (WGS) entry which is preliminary data.</text>
</comment>
<gene>
    <name evidence="2" type="ORF">AFCDBAGC_1458</name>
</gene>
<sequence length="420" mass="44605">MKDGFSAIRARMDELAQASRSAAAAAASLAGQTGSLSSLADRTAAAMSQAGGHLDHAGDRGSEARALNATLAQAGNEIAGIVDIPARTVTSIVDEATRTSDLVAHLDAEAGSASAAAFDLDRQAERMQSATAAAAEQAARLGQRFVTVIHQSELGNRRRFDRYPADLQVRLPDGRGTRSIDRSEGGVLLRAPEGGTLAVGSGVALDIETVGAVPAQVVATSAMGVHCAFAASDAAFRDRLLAKLASIHAEHAPPITKVQSPAEQAAAILEGELSSGRISEAALFDADDHPVVGSNPAQFLTRSVEPIARLLGPILEAEVARDPRMMFCILTDRNGFLPFHNRIYSQPQRHDDPMWNQVNARNLRIFDDRTGITAARSTRPVTLQVYRRELGTQVIMVTEVDAPVKLAGRHWGACRTAYRL</sequence>
<reference evidence="2 3" key="1">
    <citation type="journal article" date="2021" name="Front. Microbiol.">
        <title>Comprehensive Comparative Genomics and Phenotyping of Methylobacterium Species.</title>
        <authorList>
            <person name="Alessa O."/>
            <person name="Ogura Y."/>
            <person name="Fujitani Y."/>
            <person name="Takami H."/>
            <person name="Hayashi T."/>
            <person name="Sahin N."/>
            <person name="Tani A."/>
        </authorList>
    </citation>
    <scope>NUCLEOTIDE SEQUENCE [LARGE SCALE GENOMIC DNA]</scope>
    <source>
        <strain evidence="2 3">DSM 23679</strain>
    </source>
</reference>
<dbReference type="EMBL" id="BPQG01000018">
    <property type="protein sequence ID" value="GJD43606.1"/>
    <property type="molecule type" value="Genomic_DNA"/>
</dbReference>
<proteinExistence type="predicted"/>